<evidence type="ECO:0000256" key="11">
    <source>
        <dbReference type="ARBA" id="ARBA00048258"/>
    </source>
</evidence>
<dbReference type="GO" id="GO:0004592">
    <property type="term" value="F:pantoate-beta-alanine ligase activity"/>
    <property type="evidence" value="ECO:0007669"/>
    <property type="project" value="UniProtKB-EC"/>
</dbReference>
<evidence type="ECO:0000256" key="3">
    <source>
        <dbReference type="ARBA" id="ARBA00012219"/>
    </source>
</evidence>
<comment type="catalytic activity">
    <reaction evidence="11">
        <text>(R)-pantoate + beta-alanine + ATP = (R)-pantothenate + AMP + diphosphate + H(+)</text>
        <dbReference type="Rhea" id="RHEA:10912"/>
        <dbReference type="ChEBI" id="CHEBI:15378"/>
        <dbReference type="ChEBI" id="CHEBI:15980"/>
        <dbReference type="ChEBI" id="CHEBI:29032"/>
        <dbReference type="ChEBI" id="CHEBI:30616"/>
        <dbReference type="ChEBI" id="CHEBI:33019"/>
        <dbReference type="ChEBI" id="CHEBI:57966"/>
        <dbReference type="ChEBI" id="CHEBI:456215"/>
        <dbReference type="EC" id="6.3.2.1"/>
    </reaction>
</comment>
<evidence type="ECO:0000313" key="12">
    <source>
        <dbReference type="EMBL" id="KAF7430932.1"/>
    </source>
</evidence>
<keyword evidence="8" id="KW-0067">ATP-binding</keyword>
<dbReference type="PANTHER" id="PTHR21299:SF1">
    <property type="entry name" value="PANTOATE--BETA-ALANINE LIGASE"/>
    <property type="match status" value="1"/>
</dbReference>
<dbReference type="HAMAP" id="MF_00158">
    <property type="entry name" value="PanC"/>
    <property type="match status" value="1"/>
</dbReference>
<dbReference type="GeneID" id="59376465"/>
<dbReference type="FunFam" id="3.40.50.620:FF:000013">
    <property type="entry name" value="Pantothenate synthetase"/>
    <property type="match status" value="1"/>
</dbReference>
<dbReference type="EMBL" id="JACETU010000004">
    <property type="protein sequence ID" value="KAF7430932.1"/>
    <property type="molecule type" value="Genomic_DNA"/>
</dbReference>
<dbReference type="NCBIfam" id="TIGR00125">
    <property type="entry name" value="cyt_tran_rel"/>
    <property type="match status" value="1"/>
</dbReference>
<comment type="similarity">
    <text evidence="2">Belongs to the pantothenate synthetase family.</text>
</comment>
<dbReference type="InterPro" id="IPR014729">
    <property type="entry name" value="Rossmann-like_a/b/a_fold"/>
</dbReference>
<evidence type="ECO:0000256" key="4">
    <source>
        <dbReference type="ARBA" id="ARBA00015647"/>
    </source>
</evidence>
<dbReference type="NCBIfam" id="TIGR00018">
    <property type="entry name" value="panC"/>
    <property type="match status" value="1"/>
</dbReference>
<evidence type="ECO:0000256" key="2">
    <source>
        <dbReference type="ARBA" id="ARBA00009256"/>
    </source>
</evidence>
<keyword evidence="13" id="KW-1185">Reference proteome</keyword>
<keyword evidence="6" id="KW-0566">Pantothenate biosynthesis</keyword>
<comment type="caution">
    <text evidence="12">The sequence shown here is derived from an EMBL/GenBank/DDBJ whole genome shotgun (WGS) entry which is preliminary data.</text>
</comment>
<dbReference type="AlphaFoldDB" id="A0A8H6ZYC3"/>
<dbReference type="InterPro" id="IPR003721">
    <property type="entry name" value="Pantoate_ligase"/>
</dbReference>
<dbReference type="VEuPathDB" id="FungiDB:PC9H_006647"/>
<dbReference type="CDD" id="cd00560">
    <property type="entry name" value="PanC"/>
    <property type="match status" value="1"/>
</dbReference>
<accession>A0A8H6ZYC3</accession>
<sequence>MSSMIPPSKFPVFTTLASYREWRQRARDEHKTVGFVPTMGALHDGHISLVKRSLAENDLTVVSVFVNPAQFAPHEDLATYPRTLPNDLELLGALNVSERTTSALFLPTVAEMYPSGIHQDTSMQRGTFVEVKGFGNLMEGASRPTFFRGVATVVTKLFNAIEPSNAYFGQKDIQQGLLLKRMCRDLLLSHPTPEGLHIIQTARDPFDNLALSSRNAYLSPEERKAATTLYAALNVAKEAWEASLPKSQCIKNAEAIITAKKDEVSGSGVDIKLDYIQFNDWQSFEPLDGSANQDNLNEPVILSGAMWVGKTRLIDNIILGDESKILS</sequence>
<evidence type="ECO:0000256" key="1">
    <source>
        <dbReference type="ARBA" id="ARBA00004990"/>
    </source>
</evidence>
<dbReference type="EC" id="6.3.2.1" evidence="3"/>
<dbReference type="GO" id="GO:0015940">
    <property type="term" value="P:pantothenate biosynthetic process"/>
    <property type="evidence" value="ECO:0007669"/>
    <property type="project" value="UniProtKB-UniPathway"/>
</dbReference>
<dbReference type="Pfam" id="PF02569">
    <property type="entry name" value="Pantoate_ligase"/>
    <property type="match status" value="1"/>
</dbReference>
<dbReference type="OrthoDB" id="2020436at2759"/>
<organism evidence="12 13">
    <name type="scientific">Pleurotus ostreatus</name>
    <name type="common">Oyster mushroom</name>
    <name type="synonym">White-rot fungus</name>
    <dbReference type="NCBI Taxonomy" id="5322"/>
    <lineage>
        <taxon>Eukaryota</taxon>
        <taxon>Fungi</taxon>
        <taxon>Dikarya</taxon>
        <taxon>Basidiomycota</taxon>
        <taxon>Agaricomycotina</taxon>
        <taxon>Agaricomycetes</taxon>
        <taxon>Agaricomycetidae</taxon>
        <taxon>Agaricales</taxon>
        <taxon>Pleurotineae</taxon>
        <taxon>Pleurotaceae</taxon>
        <taxon>Pleurotus</taxon>
    </lineage>
</organism>
<proteinExistence type="inferred from homology"/>
<dbReference type="InterPro" id="IPR004821">
    <property type="entry name" value="Cyt_trans-like"/>
</dbReference>
<name>A0A8H6ZYC3_PLEOS</name>
<dbReference type="SUPFAM" id="SSF52374">
    <property type="entry name" value="Nucleotidylyl transferase"/>
    <property type="match status" value="1"/>
</dbReference>
<evidence type="ECO:0000256" key="6">
    <source>
        <dbReference type="ARBA" id="ARBA00022655"/>
    </source>
</evidence>
<dbReference type="InterPro" id="IPR042176">
    <property type="entry name" value="Pantoate_ligase_C"/>
</dbReference>
<evidence type="ECO:0000313" key="13">
    <source>
        <dbReference type="Proteomes" id="UP000623687"/>
    </source>
</evidence>
<keyword evidence="7" id="KW-0547">Nucleotide-binding</keyword>
<gene>
    <name evidence="12" type="primary">PAN6</name>
    <name evidence="12" type="ORF">PC9H_006647</name>
</gene>
<dbReference type="Gene3D" id="3.40.50.620">
    <property type="entry name" value="HUPs"/>
    <property type="match status" value="1"/>
</dbReference>
<evidence type="ECO:0000256" key="9">
    <source>
        <dbReference type="ARBA" id="ARBA00029902"/>
    </source>
</evidence>
<dbReference type="PANTHER" id="PTHR21299">
    <property type="entry name" value="CYTIDYLATE KINASE/PANTOATE-BETA-ALANINE LIGASE"/>
    <property type="match status" value="1"/>
</dbReference>
<evidence type="ECO:0000256" key="10">
    <source>
        <dbReference type="ARBA" id="ARBA00032806"/>
    </source>
</evidence>
<dbReference type="GO" id="GO:0005524">
    <property type="term" value="F:ATP binding"/>
    <property type="evidence" value="ECO:0007669"/>
    <property type="project" value="UniProtKB-KW"/>
</dbReference>
<reference evidence="12" key="1">
    <citation type="submission" date="2019-07" db="EMBL/GenBank/DDBJ databases">
        <authorList>
            <person name="Palmer J.M."/>
        </authorList>
    </citation>
    <scope>NUCLEOTIDE SEQUENCE</scope>
    <source>
        <strain evidence="12">PC9</strain>
    </source>
</reference>
<dbReference type="Gene3D" id="3.30.1300.10">
    <property type="entry name" value="Pantoate-beta-alanine ligase, C-terminal domain"/>
    <property type="match status" value="1"/>
</dbReference>
<dbReference type="UniPathway" id="UPA00028">
    <property type="reaction ID" value="UER00005"/>
</dbReference>
<evidence type="ECO:0000256" key="7">
    <source>
        <dbReference type="ARBA" id="ARBA00022741"/>
    </source>
</evidence>
<dbReference type="Proteomes" id="UP000623687">
    <property type="component" value="Unassembled WGS sequence"/>
</dbReference>
<evidence type="ECO:0000256" key="8">
    <source>
        <dbReference type="ARBA" id="ARBA00022840"/>
    </source>
</evidence>
<dbReference type="RefSeq" id="XP_036632210.1">
    <property type="nucleotide sequence ID" value="XM_036776191.1"/>
</dbReference>
<comment type="pathway">
    <text evidence="1">Cofactor biosynthesis; (R)-pantothenate biosynthesis; (R)-pantothenate from (R)-pantoate and beta-alanine: step 1/1.</text>
</comment>
<evidence type="ECO:0000256" key="5">
    <source>
        <dbReference type="ARBA" id="ARBA00022598"/>
    </source>
</evidence>
<keyword evidence="5" id="KW-0436">Ligase</keyword>
<protein>
    <recommendedName>
        <fullName evidence="4">Pantoate--beta-alanine ligase</fullName>
        <ecNumber evidence="3">6.3.2.1</ecNumber>
    </recommendedName>
    <alternativeName>
        <fullName evidence="10">Pantoate-activating enzyme</fullName>
    </alternativeName>
    <alternativeName>
        <fullName evidence="9">Pantothenate synthetase</fullName>
    </alternativeName>
</protein>